<dbReference type="InterPro" id="IPR000634">
    <property type="entry name" value="Ser/Thr_deHydtase_PyrdxlP-BS"/>
</dbReference>
<dbReference type="InterPro" id="IPR036052">
    <property type="entry name" value="TrpB-like_PALP_sf"/>
</dbReference>
<keyword evidence="2" id="KW-0663">Pyridoxal phosphate</keyword>
<accession>A0A126QN69</accession>
<evidence type="ECO:0000259" key="4">
    <source>
        <dbReference type="Pfam" id="PF00291"/>
    </source>
</evidence>
<dbReference type="Proteomes" id="UP000055611">
    <property type="component" value="Chromosome"/>
</dbReference>
<dbReference type="GO" id="GO:0006565">
    <property type="term" value="P:L-serine catabolic process"/>
    <property type="evidence" value="ECO:0007669"/>
    <property type="project" value="TreeGrafter"/>
</dbReference>
<dbReference type="SUPFAM" id="SSF53686">
    <property type="entry name" value="Tryptophan synthase beta subunit-like PLP-dependent enzymes"/>
    <property type="match status" value="1"/>
</dbReference>
<dbReference type="KEGG" id="dej:AWY79_08325"/>
<reference evidence="5 7" key="1">
    <citation type="journal article" date="2016" name="Front. Microbiol.">
        <title>Genome Sequence of the Piezophilic, Mesophilic Sulfate-Reducing Bacterium Desulfovibrio indicus J2T.</title>
        <authorList>
            <person name="Cao J."/>
            <person name="Maignien L."/>
            <person name="Shao Z."/>
            <person name="Alain K."/>
            <person name="Jebbar M."/>
        </authorList>
    </citation>
    <scope>NUCLEOTIDE SEQUENCE [LARGE SCALE GENOMIC DNA]</scope>
    <source>
        <strain evidence="5 7">J2</strain>
    </source>
</reference>
<proteinExistence type="predicted"/>
<evidence type="ECO:0000313" key="5">
    <source>
        <dbReference type="EMBL" id="AMK11118.1"/>
    </source>
</evidence>
<dbReference type="InterPro" id="IPR001926">
    <property type="entry name" value="TrpB-like_PALP"/>
</dbReference>
<dbReference type="InterPro" id="IPR050147">
    <property type="entry name" value="Ser/Thr_Dehydratase"/>
</dbReference>
<evidence type="ECO:0000313" key="7">
    <source>
        <dbReference type="Proteomes" id="UP000055611"/>
    </source>
</evidence>
<dbReference type="Gene3D" id="3.40.50.1100">
    <property type="match status" value="2"/>
</dbReference>
<dbReference type="Pfam" id="PF00291">
    <property type="entry name" value="PALP"/>
    <property type="match status" value="1"/>
</dbReference>
<keyword evidence="3" id="KW-0456">Lyase</keyword>
<dbReference type="GO" id="GO:0030170">
    <property type="term" value="F:pyridoxal phosphate binding"/>
    <property type="evidence" value="ECO:0007669"/>
    <property type="project" value="InterPro"/>
</dbReference>
<dbReference type="GO" id="GO:0004794">
    <property type="term" value="F:threonine deaminase activity"/>
    <property type="evidence" value="ECO:0007669"/>
    <property type="project" value="TreeGrafter"/>
</dbReference>
<dbReference type="RefSeq" id="WP_066802416.1">
    <property type="nucleotide sequence ID" value="NZ_CP014206.1"/>
</dbReference>
<dbReference type="PANTHER" id="PTHR48078">
    <property type="entry name" value="THREONINE DEHYDRATASE, MITOCHONDRIAL-RELATED"/>
    <property type="match status" value="1"/>
</dbReference>
<dbReference type="GO" id="GO:0009097">
    <property type="term" value="P:isoleucine biosynthetic process"/>
    <property type="evidence" value="ECO:0007669"/>
    <property type="project" value="TreeGrafter"/>
</dbReference>
<dbReference type="CDD" id="cd01563">
    <property type="entry name" value="Thr-synth_1"/>
    <property type="match status" value="1"/>
</dbReference>
<evidence type="ECO:0000256" key="2">
    <source>
        <dbReference type="ARBA" id="ARBA00022898"/>
    </source>
</evidence>
<dbReference type="EMBL" id="SOBK01000001">
    <property type="protein sequence ID" value="TDT92135.1"/>
    <property type="molecule type" value="Genomic_DNA"/>
</dbReference>
<evidence type="ECO:0000313" key="6">
    <source>
        <dbReference type="EMBL" id="TDT92135.1"/>
    </source>
</evidence>
<keyword evidence="7" id="KW-1185">Reference proteome</keyword>
<evidence type="ECO:0000256" key="1">
    <source>
        <dbReference type="ARBA" id="ARBA00001933"/>
    </source>
</evidence>
<dbReference type="AlphaFoldDB" id="A0A126QN69"/>
<gene>
    <name evidence="5" type="ORF">AWY79_08325</name>
    <name evidence="6" type="ORF">EDC59_101539</name>
</gene>
<name>A0A126QN69_9BACT</name>
<evidence type="ECO:0000313" key="8">
    <source>
        <dbReference type="Proteomes" id="UP000295506"/>
    </source>
</evidence>
<dbReference type="EMBL" id="CP014206">
    <property type="protein sequence ID" value="AMK11118.1"/>
    <property type="molecule type" value="Genomic_DNA"/>
</dbReference>
<dbReference type="PROSITE" id="PS00165">
    <property type="entry name" value="DEHYDRATASE_SER_THR"/>
    <property type="match status" value="1"/>
</dbReference>
<organism evidence="6 8">
    <name type="scientific">Pseudodesulfovibrio indicus</name>
    <dbReference type="NCBI Taxonomy" id="1716143"/>
    <lineage>
        <taxon>Bacteria</taxon>
        <taxon>Pseudomonadati</taxon>
        <taxon>Thermodesulfobacteriota</taxon>
        <taxon>Desulfovibrionia</taxon>
        <taxon>Desulfovibrionales</taxon>
        <taxon>Desulfovibrionaceae</taxon>
    </lineage>
</organism>
<dbReference type="GO" id="GO:0003941">
    <property type="term" value="F:L-serine ammonia-lyase activity"/>
    <property type="evidence" value="ECO:0007669"/>
    <property type="project" value="TreeGrafter"/>
</dbReference>
<sequence length="373" mass="39296">MTRFVCRDCGLDFDVNVPRWRCDCGGLLDLDFTPHLDPDRLAGRPATLWRYREALPVPDGAELTLGEGFTPMLPVEIGGREVLVKQEQLFPTGSYKDRGAAVMMAMAAHIGVDRVVEDSSGNAGCAVSAFAAKAGIRCRIFVPADNSPGKLGQIELYGADLVPVPGSREDTASACMAAASDCYYASHVYNPYFFHGTKTFAYEVAEQLGWKAPDAVVLPAGNGTLLLGAHIGFTELLGLGLIDRMPKLVAVQSANCAPLCAAFEAGAREVSQVATAPTLAEGIAIGLPMRGEQMLEAVRETGGTCLAVSEEAVLAAFRDMGRKGFCIEPTSAAVVAGAAEYVRTADADEVVVTVFTGHGLKVGDKLHKLAGGV</sequence>
<protein>
    <submittedName>
        <fullName evidence="6">Threonine synthase</fullName>
    </submittedName>
</protein>
<evidence type="ECO:0000256" key="3">
    <source>
        <dbReference type="ARBA" id="ARBA00023239"/>
    </source>
</evidence>
<comment type="cofactor">
    <cofactor evidence="1">
        <name>pyridoxal 5'-phosphate</name>
        <dbReference type="ChEBI" id="CHEBI:597326"/>
    </cofactor>
</comment>
<feature type="domain" description="Tryptophan synthase beta chain-like PALP" evidence="4">
    <location>
        <begin position="64"/>
        <end position="357"/>
    </location>
</feature>
<dbReference type="OrthoDB" id="9763107at2"/>
<dbReference type="PANTHER" id="PTHR48078:SF6">
    <property type="entry name" value="L-THREONINE DEHYDRATASE CATABOLIC TDCB"/>
    <property type="match status" value="1"/>
</dbReference>
<reference evidence="6 8" key="2">
    <citation type="submission" date="2019-03" db="EMBL/GenBank/DDBJ databases">
        <title>Genomic Encyclopedia of Type Strains, Phase IV (KMG-IV): sequencing the most valuable type-strain genomes for metagenomic binning, comparative biology and taxonomic classification.</title>
        <authorList>
            <person name="Goeker M."/>
        </authorList>
    </citation>
    <scope>NUCLEOTIDE SEQUENCE [LARGE SCALE GENOMIC DNA]</scope>
    <source>
        <strain evidence="6 8">DSM 101483</strain>
    </source>
</reference>
<dbReference type="GO" id="GO:0006567">
    <property type="term" value="P:L-threonine catabolic process"/>
    <property type="evidence" value="ECO:0007669"/>
    <property type="project" value="TreeGrafter"/>
</dbReference>
<dbReference type="Proteomes" id="UP000295506">
    <property type="component" value="Unassembled WGS sequence"/>
</dbReference>